<protein>
    <submittedName>
        <fullName evidence="1">Uncharacterized protein</fullName>
    </submittedName>
</protein>
<keyword evidence="2" id="KW-1185">Reference proteome</keyword>
<organism evidence="1 2">
    <name type="scientific">Agrilutibacter solisilvae</name>
    <dbReference type="NCBI Taxonomy" id="2763317"/>
    <lineage>
        <taxon>Bacteria</taxon>
        <taxon>Pseudomonadati</taxon>
        <taxon>Pseudomonadota</taxon>
        <taxon>Gammaproteobacteria</taxon>
        <taxon>Lysobacterales</taxon>
        <taxon>Lysobacteraceae</taxon>
        <taxon>Agrilutibacter</taxon>
    </lineage>
</organism>
<dbReference type="KEGG" id="lsf:I8J32_015325"/>
<dbReference type="AlphaFoldDB" id="A0A974XYJ5"/>
<dbReference type="RefSeq" id="WP_200616013.1">
    <property type="nucleotide sequence ID" value="NZ_CP071518.1"/>
</dbReference>
<gene>
    <name evidence="1" type="ORF">I8J32_015325</name>
</gene>
<name>A0A974XYJ5_9GAMM</name>
<sequence>MNPIKLHRTVRLGVIGGWHNDQPVSAIESAENEGWPADPPRGEVAEGLRPRHTLGAEPVEKVTLLCVQ</sequence>
<dbReference type="EMBL" id="CP071518">
    <property type="protein sequence ID" value="QSX78059.1"/>
    <property type="molecule type" value="Genomic_DNA"/>
</dbReference>
<reference evidence="1 2" key="1">
    <citation type="submission" date="2021-03" db="EMBL/GenBank/DDBJ databases">
        <title>Lysobacter sp. nov. isolated from soil of gangwondo yeongwol, south Korea.</title>
        <authorList>
            <person name="Kim K.R."/>
            <person name="Kim K.H."/>
            <person name="Jeon C.O."/>
        </authorList>
    </citation>
    <scope>NUCLEOTIDE SEQUENCE [LARGE SCALE GENOMIC DNA]</scope>
    <source>
        <strain evidence="1 2">R19</strain>
    </source>
</reference>
<accession>A0A974XYJ5</accession>
<proteinExistence type="predicted"/>
<dbReference type="Proteomes" id="UP000639274">
    <property type="component" value="Chromosome"/>
</dbReference>
<evidence type="ECO:0000313" key="1">
    <source>
        <dbReference type="EMBL" id="QSX78059.1"/>
    </source>
</evidence>
<evidence type="ECO:0000313" key="2">
    <source>
        <dbReference type="Proteomes" id="UP000639274"/>
    </source>
</evidence>